<evidence type="ECO:0000259" key="8">
    <source>
        <dbReference type="Pfam" id="PF04542"/>
    </source>
</evidence>
<dbReference type="Pfam" id="PF04542">
    <property type="entry name" value="Sigma70_r2"/>
    <property type="match status" value="1"/>
</dbReference>
<comment type="similarity">
    <text evidence="1 6">Belongs to the sigma-70 factor family. ECF subfamily.</text>
</comment>
<dbReference type="EMBL" id="CP021121">
    <property type="protein sequence ID" value="ARQ72256.1"/>
    <property type="molecule type" value="Genomic_DNA"/>
</dbReference>
<dbReference type="GO" id="GO:0003677">
    <property type="term" value="F:DNA binding"/>
    <property type="evidence" value="ECO:0007669"/>
    <property type="project" value="UniProtKB-KW"/>
</dbReference>
<dbReference type="OrthoDB" id="3821507at2"/>
<evidence type="ECO:0000256" key="3">
    <source>
        <dbReference type="ARBA" id="ARBA00023082"/>
    </source>
</evidence>
<keyword evidence="5 6" id="KW-0804">Transcription</keyword>
<dbReference type="Proteomes" id="UP000194218">
    <property type="component" value="Chromosome"/>
</dbReference>
<dbReference type="KEGG" id="smao:CAG99_09655"/>
<dbReference type="Gene3D" id="1.10.1740.10">
    <property type="match status" value="1"/>
</dbReference>
<dbReference type="PROSITE" id="PS01063">
    <property type="entry name" value="SIGMA70_ECF"/>
    <property type="match status" value="1"/>
</dbReference>
<feature type="region of interest" description="Disordered" evidence="7">
    <location>
        <begin position="1"/>
        <end position="21"/>
    </location>
</feature>
<dbReference type="Pfam" id="PF08281">
    <property type="entry name" value="Sigma70_r4_2"/>
    <property type="match status" value="1"/>
</dbReference>
<dbReference type="SUPFAM" id="SSF88659">
    <property type="entry name" value="Sigma3 and sigma4 domains of RNA polymerase sigma factors"/>
    <property type="match status" value="1"/>
</dbReference>
<reference evidence="10 11" key="1">
    <citation type="submission" date="2017-05" db="EMBL/GenBank/DDBJ databases">
        <title>Complete genome sequence of Streptomyces sp. SCSIO 03032 revealed the diverse biosynthetic pathways for its bioactive secondary metabolites.</title>
        <authorList>
            <person name="Ma L."/>
            <person name="Zhu Y."/>
            <person name="Zhang W."/>
            <person name="Zhang G."/>
            <person name="Tian X."/>
            <person name="Zhang S."/>
            <person name="Zhang C."/>
        </authorList>
    </citation>
    <scope>NUCLEOTIDE SEQUENCE [LARGE SCALE GENOMIC DNA]</scope>
    <source>
        <strain evidence="10 11">SCSIO 03032</strain>
    </source>
</reference>
<evidence type="ECO:0000256" key="4">
    <source>
        <dbReference type="ARBA" id="ARBA00023125"/>
    </source>
</evidence>
<keyword evidence="4 6" id="KW-0238">DNA-binding</keyword>
<dbReference type="GO" id="GO:0016987">
    <property type="term" value="F:sigma factor activity"/>
    <property type="evidence" value="ECO:0007669"/>
    <property type="project" value="UniProtKB-KW"/>
</dbReference>
<keyword evidence="11" id="KW-1185">Reference proteome</keyword>
<dbReference type="InterPro" id="IPR013325">
    <property type="entry name" value="RNA_pol_sigma_r2"/>
</dbReference>
<accession>A0A1W7D5E5</accession>
<evidence type="ECO:0000256" key="7">
    <source>
        <dbReference type="SAM" id="MobiDB-lite"/>
    </source>
</evidence>
<keyword evidence="3 6" id="KW-0731">Sigma factor</keyword>
<keyword evidence="2 6" id="KW-0805">Transcription regulation</keyword>
<evidence type="ECO:0000313" key="10">
    <source>
        <dbReference type="EMBL" id="ARQ72256.1"/>
    </source>
</evidence>
<evidence type="ECO:0000256" key="1">
    <source>
        <dbReference type="ARBA" id="ARBA00010641"/>
    </source>
</evidence>
<evidence type="ECO:0000256" key="2">
    <source>
        <dbReference type="ARBA" id="ARBA00023015"/>
    </source>
</evidence>
<dbReference type="GO" id="GO:0006950">
    <property type="term" value="P:response to stress"/>
    <property type="evidence" value="ECO:0007669"/>
    <property type="project" value="UniProtKB-ARBA"/>
</dbReference>
<feature type="domain" description="RNA polymerase sigma-70 region 2" evidence="8">
    <location>
        <begin position="41"/>
        <end position="106"/>
    </location>
</feature>
<dbReference type="NCBIfam" id="TIGR02937">
    <property type="entry name" value="sigma70-ECF"/>
    <property type="match status" value="1"/>
</dbReference>
<protein>
    <recommendedName>
        <fullName evidence="6">RNA polymerase sigma factor</fullName>
    </recommendedName>
</protein>
<dbReference type="GO" id="GO:0006352">
    <property type="term" value="P:DNA-templated transcription initiation"/>
    <property type="evidence" value="ECO:0007669"/>
    <property type="project" value="InterPro"/>
</dbReference>
<gene>
    <name evidence="10" type="ORF">CAG99_09655</name>
</gene>
<dbReference type="Gene3D" id="1.10.10.10">
    <property type="entry name" value="Winged helix-like DNA-binding domain superfamily/Winged helix DNA-binding domain"/>
    <property type="match status" value="1"/>
</dbReference>
<evidence type="ECO:0000313" key="11">
    <source>
        <dbReference type="Proteomes" id="UP000194218"/>
    </source>
</evidence>
<dbReference type="InterPro" id="IPR014284">
    <property type="entry name" value="RNA_pol_sigma-70_dom"/>
</dbReference>
<dbReference type="InterPro" id="IPR013324">
    <property type="entry name" value="RNA_pol_sigma_r3/r4-like"/>
</dbReference>
<dbReference type="PANTHER" id="PTHR43133:SF61">
    <property type="entry name" value="ECF RNA POLYMERASE SIGMA FACTOR SIGC"/>
    <property type="match status" value="1"/>
</dbReference>
<evidence type="ECO:0000259" key="9">
    <source>
        <dbReference type="Pfam" id="PF08281"/>
    </source>
</evidence>
<dbReference type="InterPro" id="IPR000838">
    <property type="entry name" value="RNA_pol_sigma70_ECF_CS"/>
</dbReference>
<dbReference type="PANTHER" id="PTHR43133">
    <property type="entry name" value="RNA POLYMERASE ECF-TYPE SIGMA FACTO"/>
    <property type="match status" value="1"/>
</dbReference>
<sequence length="201" mass="22227">MARPAGERPAGERPHEPADEGTRIALRAARSNAPEDVARFIAAFQRDVRAYIGLLAPDTDGVDDLTQETLLRAIVSLRRFEGRSSARTWLLSIARRTVVDSVRRASVRPRISHADDWQLVAERRQPRDLPGFDEGVALRELLGLLPVERREAFVLTQLLGLSYERAAALCRCPVGTVRSRVSRARAELARLLAAAEGDLAC</sequence>
<organism evidence="10 11">
    <name type="scientific">Streptomyces marincola</name>
    <dbReference type="NCBI Taxonomy" id="2878388"/>
    <lineage>
        <taxon>Bacteria</taxon>
        <taxon>Bacillati</taxon>
        <taxon>Actinomycetota</taxon>
        <taxon>Actinomycetes</taxon>
        <taxon>Kitasatosporales</taxon>
        <taxon>Streptomycetaceae</taxon>
        <taxon>Streptomyces</taxon>
    </lineage>
</organism>
<dbReference type="InterPro" id="IPR036388">
    <property type="entry name" value="WH-like_DNA-bd_sf"/>
</dbReference>
<feature type="domain" description="RNA polymerase sigma factor 70 region 4 type 2" evidence="9">
    <location>
        <begin position="137"/>
        <end position="188"/>
    </location>
</feature>
<name>A0A1W7D5E5_9ACTN</name>
<evidence type="ECO:0000256" key="5">
    <source>
        <dbReference type="ARBA" id="ARBA00023163"/>
    </source>
</evidence>
<evidence type="ECO:0000256" key="6">
    <source>
        <dbReference type="RuleBase" id="RU000716"/>
    </source>
</evidence>
<dbReference type="InterPro" id="IPR007627">
    <property type="entry name" value="RNA_pol_sigma70_r2"/>
</dbReference>
<proteinExistence type="inferred from homology"/>
<dbReference type="InterPro" id="IPR013249">
    <property type="entry name" value="RNA_pol_sigma70_r4_t2"/>
</dbReference>
<dbReference type="AlphaFoldDB" id="A0A1W7D5E5"/>
<dbReference type="SUPFAM" id="SSF88946">
    <property type="entry name" value="Sigma2 domain of RNA polymerase sigma factors"/>
    <property type="match status" value="1"/>
</dbReference>
<dbReference type="InterPro" id="IPR039425">
    <property type="entry name" value="RNA_pol_sigma-70-like"/>
</dbReference>